<gene>
    <name evidence="3" type="ORF">MUN33_05215</name>
</gene>
<dbReference type="Proteomes" id="UP001139207">
    <property type="component" value="Unassembled WGS sequence"/>
</dbReference>
<comment type="caution">
    <text evidence="3">The sequence shown here is derived from an EMBL/GenBank/DDBJ whole genome shotgun (WGS) entry which is preliminary data.</text>
</comment>
<keyword evidence="1" id="KW-0472">Membrane</keyword>
<evidence type="ECO:0000256" key="1">
    <source>
        <dbReference type="SAM" id="Phobius"/>
    </source>
</evidence>
<dbReference type="EMBL" id="JALIEA010000011">
    <property type="protein sequence ID" value="MCJ7858119.1"/>
    <property type="molecule type" value="Genomic_DNA"/>
</dbReference>
<evidence type="ECO:0000313" key="3">
    <source>
        <dbReference type="EMBL" id="MCJ7858119.1"/>
    </source>
</evidence>
<dbReference type="AlphaFoldDB" id="A0A9X2B1K0"/>
<name>A0A9X2B1K0_9CORY</name>
<protein>
    <submittedName>
        <fullName evidence="3">DUF1648 domain-containing protein</fullName>
    </submittedName>
</protein>
<feature type="transmembrane region" description="Helical" evidence="1">
    <location>
        <begin position="123"/>
        <end position="143"/>
    </location>
</feature>
<dbReference type="InterPro" id="IPR012867">
    <property type="entry name" value="DUF1648"/>
</dbReference>
<dbReference type="Pfam" id="PF07853">
    <property type="entry name" value="DUF1648"/>
    <property type="match status" value="1"/>
</dbReference>
<evidence type="ECO:0000313" key="4">
    <source>
        <dbReference type="Proteomes" id="UP001139207"/>
    </source>
</evidence>
<organism evidence="3 4">
    <name type="scientific">Corynebacterium kalidii</name>
    <dbReference type="NCBI Taxonomy" id="2931982"/>
    <lineage>
        <taxon>Bacteria</taxon>
        <taxon>Bacillati</taxon>
        <taxon>Actinomycetota</taxon>
        <taxon>Actinomycetes</taxon>
        <taxon>Mycobacteriales</taxon>
        <taxon>Corynebacteriaceae</taxon>
        <taxon>Corynebacterium</taxon>
    </lineage>
</organism>
<feature type="transmembrane region" description="Helical" evidence="1">
    <location>
        <begin position="230"/>
        <end position="254"/>
    </location>
</feature>
<dbReference type="RefSeq" id="WP_244803825.1">
    <property type="nucleotide sequence ID" value="NZ_JALIEA010000011.1"/>
</dbReference>
<sequence length="255" mass="27505">MTVHPDAEPRSENHPPVTMPGYLYLLALVPPLASAVAVVASYDAVPDPMPTHWGFSGEPDAWAPKSMSTLLFGMLLGPVICVLAMAFAGFMMRTLSASLFERGGARSPADARRTWHELRMMQPVVGVYCVLLSTSLTLLMLGLNGPWEWLQGMSGWLEAVAMLGIVASTAWLLVTTARRGEAVAERFPFEDGRRRRWLIFVEIPGSDRVMVDTGTGSNFTFNVATRGGRIGAVVLLVVLAAAGLMLLATAVTALF</sequence>
<feature type="transmembrane region" description="Helical" evidence="1">
    <location>
        <begin position="155"/>
        <end position="174"/>
    </location>
</feature>
<reference evidence="3" key="1">
    <citation type="submission" date="2022-04" db="EMBL/GenBank/DDBJ databases">
        <title>Corynebacterium kalidii LD5P10.</title>
        <authorList>
            <person name="Sun J.Q."/>
        </authorList>
    </citation>
    <scope>NUCLEOTIDE SEQUENCE</scope>
    <source>
        <strain evidence="3">LD5P10</strain>
    </source>
</reference>
<keyword evidence="1" id="KW-0812">Transmembrane</keyword>
<feature type="domain" description="DUF1648" evidence="2">
    <location>
        <begin position="33"/>
        <end position="74"/>
    </location>
</feature>
<keyword evidence="4" id="KW-1185">Reference proteome</keyword>
<evidence type="ECO:0000259" key="2">
    <source>
        <dbReference type="Pfam" id="PF07853"/>
    </source>
</evidence>
<proteinExistence type="predicted"/>
<keyword evidence="1" id="KW-1133">Transmembrane helix</keyword>
<feature type="transmembrane region" description="Helical" evidence="1">
    <location>
        <begin position="21"/>
        <end position="42"/>
    </location>
</feature>
<feature type="transmembrane region" description="Helical" evidence="1">
    <location>
        <begin position="70"/>
        <end position="92"/>
    </location>
</feature>
<accession>A0A9X2B1K0</accession>